<dbReference type="Proteomes" id="UP000502041">
    <property type="component" value="Chromosome"/>
</dbReference>
<name>A0A6H2H8E3_9BURK</name>
<evidence type="ECO:0000313" key="2">
    <source>
        <dbReference type="Proteomes" id="UP000502041"/>
    </source>
</evidence>
<organism evidence="1 2">
    <name type="scientific">Polaromonas vacuolata</name>
    <dbReference type="NCBI Taxonomy" id="37448"/>
    <lineage>
        <taxon>Bacteria</taxon>
        <taxon>Pseudomonadati</taxon>
        <taxon>Pseudomonadota</taxon>
        <taxon>Betaproteobacteria</taxon>
        <taxon>Burkholderiales</taxon>
        <taxon>Comamonadaceae</taxon>
        <taxon>Polaromonas</taxon>
    </lineage>
</organism>
<evidence type="ECO:0000313" key="1">
    <source>
        <dbReference type="EMBL" id="QJC56135.1"/>
    </source>
</evidence>
<protein>
    <submittedName>
        <fullName evidence="1">Uncharacterized protein</fullName>
    </submittedName>
</protein>
<accession>A0A6H2H8E3</accession>
<proteinExistence type="predicted"/>
<dbReference type="AlphaFoldDB" id="A0A6H2H8E3"/>
<dbReference type="EMBL" id="CP051461">
    <property type="protein sequence ID" value="QJC56135.1"/>
    <property type="molecule type" value="Genomic_DNA"/>
</dbReference>
<gene>
    <name evidence="1" type="ORF">HC248_01421</name>
</gene>
<reference evidence="1 2" key="1">
    <citation type="submission" date="2020-04" db="EMBL/GenBank/DDBJ databases">
        <title>Complete genome of a Psychrophilic, Marine, Gas Vacuolate Bacterium Polaromonas vacuolata KCTC 22033T.</title>
        <authorList>
            <person name="Hwang K."/>
            <person name="Kim K.M."/>
        </authorList>
    </citation>
    <scope>NUCLEOTIDE SEQUENCE [LARGE SCALE GENOMIC DNA]</scope>
    <source>
        <strain evidence="1 2">KCTC 22033</strain>
    </source>
</reference>
<sequence>MADEETDDALRCFGLQKDEAKEPVKGKALDVCHVCDVWPRHVKALNLFLACMGQLQLSLGGMGGANWRAVQAINLAQEAVWQGLQGKAQVPVVQQYRVIEQEALRILNERELQALRKS</sequence>
<dbReference type="Pfam" id="PF08809">
    <property type="entry name" value="DUF1799"/>
    <property type="match status" value="1"/>
</dbReference>
<dbReference type="RefSeq" id="WP_168921886.1">
    <property type="nucleotide sequence ID" value="NZ_CP051461.1"/>
</dbReference>
<dbReference type="KEGG" id="pvac:HC248_01421"/>
<dbReference type="InterPro" id="IPR014915">
    <property type="entry name" value="Phage_TLS_TfmB"/>
</dbReference>
<keyword evidence="2" id="KW-1185">Reference proteome</keyword>